<reference evidence="6" key="2">
    <citation type="submission" date="2018-04" db="EMBL/GenBank/DDBJ databases">
        <title>Complete genome sequence of Sulfodiicoccus acidiphilus strain HS-1.</title>
        <authorList>
            <person name="Sakai H.D."/>
            <person name="Kurosawa N."/>
        </authorList>
    </citation>
    <scope>NUCLEOTIDE SEQUENCE [LARGE SCALE GENOMIC DNA]</scope>
    <source>
        <strain evidence="6">HS-1</strain>
    </source>
</reference>
<dbReference type="InterPro" id="IPR036390">
    <property type="entry name" value="WH_DNA-bd_sf"/>
</dbReference>
<feature type="domain" description="Transcription regulator TrmB C-terminal" evidence="3">
    <location>
        <begin position="111"/>
        <end position="345"/>
    </location>
</feature>
<dbReference type="Proteomes" id="UP000616143">
    <property type="component" value="Unassembled WGS sequence"/>
</dbReference>
<sequence>MGGELEESLTYLGLSRREASVLAYLMEHGSATAKDMISGLSIHQPQLYNVLASLVRKGFVNVQESKPKLYVPERPSVILERLEREYSRRKKSILEALSKGSGDNPTRRNLIWVTRGMESVIDNSNSLVQDASNELYIETTPQLLRRLLRQLRAASSRGVKAYVMLYPSAPEDLVQELRESGVTEVRANQLGQFYLVAPDVEQCVFMPRMMSLSGESTSVYGYVFKDKFMTLFFLHYYFEGWRNSTPVFRRGLRPEDFPVVFFSHRFATWEIMKALEAGLSLEVEVEGEFLKGGERAKLRGVPSKVNVDSEVINFELLDESSGRKVLVGGENSLLEDFSAERIVLSLAGDGKPRTQGGLEQIEADR</sequence>
<dbReference type="AlphaFoldDB" id="A0A348B5J5"/>
<organism evidence="4 6">
    <name type="scientific">Sulfodiicoccus acidiphilus</name>
    <dbReference type="NCBI Taxonomy" id="1670455"/>
    <lineage>
        <taxon>Archaea</taxon>
        <taxon>Thermoproteota</taxon>
        <taxon>Thermoprotei</taxon>
        <taxon>Sulfolobales</taxon>
        <taxon>Sulfolobaceae</taxon>
        <taxon>Sulfodiicoccus</taxon>
    </lineage>
</organism>
<evidence type="ECO:0008006" key="7">
    <source>
        <dbReference type="Google" id="ProtNLM"/>
    </source>
</evidence>
<evidence type="ECO:0000256" key="1">
    <source>
        <dbReference type="ARBA" id="ARBA00007287"/>
    </source>
</evidence>
<accession>A0A348B5J5</accession>
<feature type="domain" description="Transcription regulator TrmB N-terminal" evidence="2">
    <location>
        <begin position="11"/>
        <end position="75"/>
    </location>
</feature>
<keyword evidence="6" id="KW-1185">Reference proteome</keyword>
<dbReference type="PANTHER" id="PTHR34293">
    <property type="entry name" value="HTH-TYPE TRANSCRIPTIONAL REGULATOR TRMBL2"/>
    <property type="match status" value="1"/>
</dbReference>
<evidence type="ECO:0000259" key="3">
    <source>
        <dbReference type="Pfam" id="PF11495"/>
    </source>
</evidence>
<protein>
    <recommendedName>
        <fullName evidence="7">TrmB family transcriptional regulator</fullName>
    </recommendedName>
</protein>
<dbReference type="InterPro" id="IPR036388">
    <property type="entry name" value="WH-like_DNA-bd_sf"/>
</dbReference>
<dbReference type="KEGG" id="sacd:HS1genome_1836"/>
<reference evidence="4" key="3">
    <citation type="journal article" date="2019" name="BMC Res. Notes">
        <title>Complete genome sequence of the Sulfodiicoccus acidiphilus strain HS-1T, the first crenarchaeon that lacks polB3, isolated from an acidic hot spring in Ohwaku-dani, Hakone, Japan.</title>
        <authorList>
            <person name="Sakai H.D."/>
            <person name="Kurosawa N."/>
        </authorList>
    </citation>
    <scope>NUCLEOTIDE SEQUENCE</scope>
    <source>
        <strain evidence="4">HS-1</strain>
    </source>
</reference>
<dbReference type="EMBL" id="BMQS01000013">
    <property type="protein sequence ID" value="GGT98456.1"/>
    <property type="molecule type" value="Genomic_DNA"/>
</dbReference>
<dbReference type="Pfam" id="PF01978">
    <property type="entry name" value="TrmB"/>
    <property type="match status" value="1"/>
</dbReference>
<dbReference type="Gene3D" id="1.10.10.10">
    <property type="entry name" value="Winged helix-like DNA-binding domain superfamily/Winged helix DNA-binding domain"/>
    <property type="match status" value="1"/>
</dbReference>
<dbReference type="InterPro" id="IPR002831">
    <property type="entry name" value="Tscrpt_reg_TrmB_N"/>
</dbReference>
<dbReference type="RefSeq" id="WP_126450647.1">
    <property type="nucleotide sequence ID" value="NZ_AP018553.1"/>
</dbReference>
<evidence type="ECO:0000313" key="4">
    <source>
        <dbReference type="EMBL" id="BBD73447.1"/>
    </source>
</evidence>
<dbReference type="EMBL" id="AP018553">
    <property type="protein sequence ID" value="BBD73447.1"/>
    <property type="molecule type" value="Genomic_DNA"/>
</dbReference>
<reference evidence="5" key="4">
    <citation type="submission" date="2020-09" db="EMBL/GenBank/DDBJ databases">
        <authorList>
            <person name="Sun Q."/>
            <person name="Ohkuma M."/>
        </authorList>
    </citation>
    <scope>NUCLEOTIDE SEQUENCE</scope>
    <source>
        <strain evidence="5">JCM 31740</strain>
    </source>
</reference>
<dbReference type="Pfam" id="PF11495">
    <property type="entry name" value="Regulator_TrmB"/>
    <property type="match status" value="1"/>
</dbReference>
<gene>
    <name evidence="5" type="ORF">GCM10007116_14840</name>
    <name evidence="4" type="ORF">HS1genome_1836</name>
</gene>
<dbReference type="CDD" id="cd09124">
    <property type="entry name" value="PLDc_like_TrmB_middle"/>
    <property type="match status" value="1"/>
</dbReference>
<dbReference type="PANTHER" id="PTHR34293:SF1">
    <property type="entry name" value="HTH-TYPE TRANSCRIPTIONAL REGULATOR TRMBL2"/>
    <property type="match status" value="1"/>
</dbReference>
<dbReference type="SUPFAM" id="SSF159071">
    <property type="entry name" value="TrmB C-terminal domain-like"/>
    <property type="match status" value="1"/>
</dbReference>
<proteinExistence type="inferred from homology"/>
<dbReference type="OrthoDB" id="30795at2157"/>
<evidence type="ECO:0000313" key="5">
    <source>
        <dbReference type="EMBL" id="GGT98456.1"/>
    </source>
</evidence>
<dbReference type="InterPro" id="IPR021586">
    <property type="entry name" value="Tscrpt_reg_TrmB_C"/>
</dbReference>
<comment type="similarity">
    <text evidence="1">Belongs to the transcriptional regulator TrmB family.</text>
</comment>
<name>A0A348B5J5_9CREN</name>
<dbReference type="SUPFAM" id="SSF46785">
    <property type="entry name" value="Winged helix' DNA-binding domain"/>
    <property type="match status" value="1"/>
</dbReference>
<dbReference type="GeneID" id="38667313"/>
<evidence type="ECO:0000259" key="2">
    <source>
        <dbReference type="Pfam" id="PF01978"/>
    </source>
</evidence>
<dbReference type="InterPro" id="IPR051797">
    <property type="entry name" value="TrmB-like"/>
</dbReference>
<reference evidence="5" key="1">
    <citation type="journal article" date="2014" name="Int. J. Syst. Evol. Microbiol.">
        <title>Complete genome sequence of Corynebacterium casei LMG S-19264T (=DSM 44701T), isolated from a smear-ripened cheese.</title>
        <authorList>
            <consortium name="US DOE Joint Genome Institute (JGI-PGF)"/>
            <person name="Walter F."/>
            <person name="Albersmeier A."/>
            <person name="Kalinowski J."/>
            <person name="Ruckert C."/>
        </authorList>
    </citation>
    <scope>NUCLEOTIDE SEQUENCE</scope>
    <source>
        <strain evidence="5">JCM 31740</strain>
    </source>
</reference>
<dbReference type="Proteomes" id="UP000276741">
    <property type="component" value="Chromosome"/>
</dbReference>
<evidence type="ECO:0000313" key="6">
    <source>
        <dbReference type="Proteomes" id="UP000276741"/>
    </source>
</evidence>